<protein>
    <recommendedName>
        <fullName evidence="8">Protoheme IX farnesyltransferase</fullName>
        <ecNumber evidence="8">2.5.1.141</ecNumber>
    </recommendedName>
    <alternativeName>
        <fullName evidence="8">Heme B farnesyltransferase</fullName>
    </alternativeName>
    <alternativeName>
        <fullName evidence="8">Heme O synthase</fullName>
    </alternativeName>
</protein>
<keyword evidence="10" id="KW-1185">Reference proteome</keyword>
<accession>A0ABY6Z026</accession>
<evidence type="ECO:0000256" key="6">
    <source>
        <dbReference type="ARBA" id="ARBA00023136"/>
    </source>
</evidence>
<dbReference type="EC" id="2.5.1.141" evidence="8"/>
<comment type="subunit">
    <text evidence="8">Interacts with CtaA.</text>
</comment>
<dbReference type="Gene3D" id="1.10.357.140">
    <property type="entry name" value="UbiA prenyltransferase"/>
    <property type="match status" value="1"/>
</dbReference>
<evidence type="ECO:0000313" key="10">
    <source>
        <dbReference type="Proteomes" id="UP001164803"/>
    </source>
</evidence>
<dbReference type="NCBIfam" id="NF003349">
    <property type="entry name" value="PRK04375.1-2"/>
    <property type="match status" value="1"/>
</dbReference>
<dbReference type="EMBL" id="CP104064">
    <property type="protein sequence ID" value="WAH35923.1"/>
    <property type="molecule type" value="Genomic_DNA"/>
</dbReference>
<evidence type="ECO:0000256" key="7">
    <source>
        <dbReference type="ARBA" id="ARBA00047690"/>
    </source>
</evidence>
<gene>
    <name evidence="9" type="primary">cyoE</name>
    <name evidence="8" type="synonym">ctaB</name>
    <name evidence="9" type="ORF">NZD86_16860</name>
</gene>
<comment type="miscellaneous">
    <text evidence="8">Carbon 2 of the heme B porphyrin ring is defined according to the Fischer nomenclature.</text>
</comment>
<dbReference type="InterPro" id="IPR000537">
    <property type="entry name" value="UbiA_prenyltransferase"/>
</dbReference>
<dbReference type="InterPro" id="IPR030470">
    <property type="entry name" value="UbiA_prenylTrfase_CS"/>
</dbReference>
<keyword evidence="6 8" id="KW-0472">Membrane</keyword>
<feature type="transmembrane region" description="Helical" evidence="8">
    <location>
        <begin position="295"/>
        <end position="316"/>
    </location>
</feature>
<comment type="pathway">
    <text evidence="8">Porphyrin-containing compound metabolism; heme O biosynthesis; heme O from protoheme: step 1/1.</text>
</comment>
<dbReference type="PANTHER" id="PTHR43448">
    <property type="entry name" value="PROTOHEME IX FARNESYLTRANSFERASE, MITOCHONDRIAL"/>
    <property type="match status" value="1"/>
</dbReference>
<organism evidence="9 10">
    <name type="scientific">Alicyclobacillus dauci</name>
    <dbReference type="NCBI Taxonomy" id="1475485"/>
    <lineage>
        <taxon>Bacteria</taxon>
        <taxon>Bacillati</taxon>
        <taxon>Bacillota</taxon>
        <taxon>Bacilli</taxon>
        <taxon>Bacillales</taxon>
        <taxon>Alicyclobacillaceae</taxon>
        <taxon>Alicyclobacillus</taxon>
    </lineage>
</organism>
<sequence length="317" mass="34939">MFVKEVICMQANGVTFEESRLQELASTKATFRDYISIMKWGITISNVLATFAGMWVSSHGHPALLAMLYTLVGTALVVAGGAALNNYYDRDIDQLMVRTSKRAVAQGKVAPGAALAIGLSMSAVGLALLFFLVDWQAAACAFVGLFVYSYLYTVWFKRHTTLNTVLGGVSGAMPPLIGWAAGSGGSLGLAAWTLFFTFFLWQPPHFLPLAMKKTEDYRNAGIPMLPVIRGFRETKRQIVIYTAAMVPVSLMLTTLHYEGWIYFIVMAVLGLIFLVRAVQGLFIPEDQDLVWANKVFRFSLVYLMALCIVLVLSVSIF</sequence>
<dbReference type="RefSeq" id="WP_268043215.1">
    <property type="nucleotide sequence ID" value="NZ_CP104064.1"/>
</dbReference>
<evidence type="ECO:0000256" key="8">
    <source>
        <dbReference type="HAMAP-Rule" id="MF_00154"/>
    </source>
</evidence>
<keyword evidence="4 8" id="KW-1133">Transmembrane helix</keyword>
<dbReference type="CDD" id="cd13957">
    <property type="entry name" value="PT_UbiA_Cox10"/>
    <property type="match status" value="1"/>
</dbReference>
<dbReference type="InterPro" id="IPR006369">
    <property type="entry name" value="Protohaem_IX_farnesylTrfase"/>
</dbReference>
<keyword evidence="5 8" id="KW-0350">Heme biosynthesis</keyword>
<keyword evidence="8" id="KW-1003">Cell membrane</keyword>
<dbReference type="NCBIfam" id="TIGR01473">
    <property type="entry name" value="cyoE_ctaB"/>
    <property type="match status" value="1"/>
</dbReference>
<comment type="catalytic activity">
    <reaction evidence="7 8">
        <text>heme b + (2E,6E)-farnesyl diphosphate + H2O = Fe(II)-heme o + diphosphate</text>
        <dbReference type="Rhea" id="RHEA:28070"/>
        <dbReference type="ChEBI" id="CHEBI:15377"/>
        <dbReference type="ChEBI" id="CHEBI:33019"/>
        <dbReference type="ChEBI" id="CHEBI:60344"/>
        <dbReference type="ChEBI" id="CHEBI:60530"/>
        <dbReference type="ChEBI" id="CHEBI:175763"/>
        <dbReference type="EC" id="2.5.1.141"/>
    </reaction>
</comment>
<keyword evidence="3 8" id="KW-0812">Transmembrane</keyword>
<feature type="transmembrane region" description="Helical" evidence="8">
    <location>
        <begin position="176"/>
        <end position="201"/>
    </location>
</feature>
<comment type="subcellular location">
    <subcellularLocation>
        <location evidence="8">Cell membrane</location>
        <topology evidence="8">Multi-pass membrane protein</topology>
    </subcellularLocation>
    <subcellularLocation>
        <location evidence="1">Membrane</location>
        <topology evidence="1">Multi-pass membrane protein</topology>
    </subcellularLocation>
</comment>
<dbReference type="InterPro" id="IPR044878">
    <property type="entry name" value="UbiA_sf"/>
</dbReference>
<feature type="transmembrane region" description="Helical" evidence="8">
    <location>
        <begin position="109"/>
        <end position="129"/>
    </location>
</feature>
<dbReference type="Proteomes" id="UP001164803">
    <property type="component" value="Chromosome"/>
</dbReference>
<evidence type="ECO:0000313" key="9">
    <source>
        <dbReference type="EMBL" id="WAH35923.1"/>
    </source>
</evidence>
<feature type="transmembrane region" description="Helical" evidence="8">
    <location>
        <begin position="63"/>
        <end position="88"/>
    </location>
</feature>
<dbReference type="Pfam" id="PF01040">
    <property type="entry name" value="UbiA"/>
    <property type="match status" value="1"/>
</dbReference>
<dbReference type="HAMAP" id="MF_00154">
    <property type="entry name" value="CyoE_CtaB"/>
    <property type="match status" value="1"/>
</dbReference>
<evidence type="ECO:0000256" key="3">
    <source>
        <dbReference type="ARBA" id="ARBA00022692"/>
    </source>
</evidence>
<comment type="function">
    <text evidence="8">Converts heme B (protoheme IX) to heme O by substitution of the vinyl group on carbon 2 of heme B porphyrin ring with a hydroxyethyl farnesyl side group.</text>
</comment>
<dbReference type="GO" id="GO:0008495">
    <property type="term" value="F:protoheme IX farnesyltransferase activity"/>
    <property type="evidence" value="ECO:0007669"/>
    <property type="project" value="UniProtKB-EC"/>
</dbReference>
<feature type="transmembrane region" description="Helical" evidence="8">
    <location>
        <begin position="135"/>
        <end position="155"/>
    </location>
</feature>
<evidence type="ECO:0000256" key="2">
    <source>
        <dbReference type="ARBA" id="ARBA00022679"/>
    </source>
</evidence>
<evidence type="ECO:0000256" key="5">
    <source>
        <dbReference type="ARBA" id="ARBA00023133"/>
    </source>
</evidence>
<dbReference type="PROSITE" id="PS00943">
    <property type="entry name" value="UBIA"/>
    <property type="match status" value="1"/>
</dbReference>
<dbReference type="PANTHER" id="PTHR43448:SF2">
    <property type="entry name" value="PROTOHEME IX FARNESYLTRANSFERASE, MITOCHONDRIAL"/>
    <property type="match status" value="1"/>
</dbReference>
<evidence type="ECO:0000256" key="4">
    <source>
        <dbReference type="ARBA" id="ARBA00022989"/>
    </source>
</evidence>
<reference evidence="9" key="1">
    <citation type="submission" date="2022-08" db="EMBL/GenBank/DDBJ databases">
        <title>Alicyclobacillus dauci DSM2870, complete genome.</title>
        <authorList>
            <person name="Wang Q."/>
            <person name="Cai R."/>
            <person name="Wang Z."/>
        </authorList>
    </citation>
    <scope>NUCLEOTIDE SEQUENCE</scope>
    <source>
        <strain evidence="9">DSM 28700</strain>
    </source>
</reference>
<name>A0ABY6Z026_9BACL</name>
<proteinExistence type="inferred from homology"/>
<feature type="transmembrane region" description="Helical" evidence="8">
    <location>
        <begin position="260"/>
        <end position="283"/>
    </location>
</feature>
<evidence type="ECO:0000256" key="1">
    <source>
        <dbReference type="ARBA" id="ARBA00004141"/>
    </source>
</evidence>
<comment type="similarity">
    <text evidence="8">Belongs to the UbiA prenyltransferase family. Protoheme IX farnesyltransferase subfamily.</text>
</comment>
<keyword evidence="2 8" id="KW-0808">Transferase</keyword>
<feature type="transmembrane region" description="Helical" evidence="8">
    <location>
        <begin position="37"/>
        <end position="57"/>
    </location>
</feature>